<accession>A0A821S128</accession>
<feature type="compositionally biased region" description="Basic and acidic residues" evidence="1">
    <location>
        <begin position="104"/>
        <end position="114"/>
    </location>
</feature>
<keyword evidence="2" id="KW-0812">Transmembrane</keyword>
<evidence type="ECO:0000313" key="4">
    <source>
        <dbReference type="Proteomes" id="UP000663880"/>
    </source>
</evidence>
<protein>
    <submittedName>
        <fullName evidence="3">Uncharacterized protein</fullName>
    </submittedName>
</protein>
<evidence type="ECO:0000256" key="1">
    <source>
        <dbReference type="SAM" id="MobiDB-lite"/>
    </source>
</evidence>
<evidence type="ECO:0000313" key="3">
    <source>
        <dbReference type="EMBL" id="CAF4852279.1"/>
    </source>
</evidence>
<dbReference type="OrthoDB" id="7692012at2759"/>
<name>A0A821S128_9NEOP</name>
<dbReference type="AlphaFoldDB" id="A0A821S128"/>
<feature type="transmembrane region" description="Helical" evidence="2">
    <location>
        <begin position="6"/>
        <end position="27"/>
    </location>
</feature>
<feature type="compositionally biased region" description="Polar residues" evidence="1">
    <location>
        <begin position="140"/>
        <end position="161"/>
    </location>
</feature>
<comment type="caution">
    <text evidence="3">The sequence shown here is derived from an EMBL/GenBank/DDBJ whole genome shotgun (WGS) entry which is preliminary data.</text>
</comment>
<keyword evidence="4" id="KW-1185">Reference proteome</keyword>
<organism evidence="3 4">
    <name type="scientific">Pieris macdunnoughi</name>
    <dbReference type="NCBI Taxonomy" id="345717"/>
    <lineage>
        <taxon>Eukaryota</taxon>
        <taxon>Metazoa</taxon>
        <taxon>Ecdysozoa</taxon>
        <taxon>Arthropoda</taxon>
        <taxon>Hexapoda</taxon>
        <taxon>Insecta</taxon>
        <taxon>Pterygota</taxon>
        <taxon>Neoptera</taxon>
        <taxon>Endopterygota</taxon>
        <taxon>Lepidoptera</taxon>
        <taxon>Glossata</taxon>
        <taxon>Ditrysia</taxon>
        <taxon>Papilionoidea</taxon>
        <taxon>Pieridae</taxon>
        <taxon>Pierinae</taxon>
        <taxon>Pieris</taxon>
    </lineage>
</organism>
<feature type="region of interest" description="Disordered" evidence="1">
    <location>
        <begin position="55"/>
        <end position="161"/>
    </location>
</feature>
<gene>
    <name evidence="3" type="ORF">PMACD_LOCUS7178</name>
</gene>
<evidence type="ECO:0000256" key="2">
    <source>
        <dbReference type="SAM" id="Phobius"/>
    </source>
</evidence>
<reference evidence="3" key="1">
    <citation type="submission" date="2021-02" db="EMBL/GenBank/DDBJ databases">
        <authorList>
            <person name="Steward A R."/>
        </authorList>
    </citation>
    <scope>NUCLEOTIDE SEQUENCE</scope>
</reference>
<keyword evidence="2" id="KW-0472">Membrane</keyword>
<dbReference type="Proteomes" id="UP000663880">
    <property type="component" value="Unassembled WGS sequence"/>
</dbReference>
<sequence>MDTNTIIIVSVFGGAWIFLLLVCIVLCTQVASLRRKIHDLNNTGRLRVQKLKMSPEGNHAFNNPSLVPDEELSRRGFSMYQPSEEDVESGRGTERQTSGEFVEELTRKIDDRQYRQSQTNGQAPPFLLQSIEDNKRKSRQLANPTTNNHGRQSDTNPNFIF</sequence>
<proteinExistence type="predicted"/>
<dbReference type="EMBL" id="CAJOBZ010000016">
    <property type="protein sequence ID" value="CAF4852279.1"/>
    <property type="molecule type" value="Genomic_DNA"/>
</dbReference>
<keyword evidence="2" id="KW-1133">Transmembrane helix</keyword>